<organism evidence="2 3">
    <name type="scientific">Cucurbitaria berberidis CBS 394.84</name>
    <dbReference type="NCBI Taxonomy" id="1168544"/>
    <lineage>
        <taxon>Eukaryota</taxon>
        <taxon>Fungi</taxon>
        <taxon>Dikarya</taxon>
        <taxon>Ascomycota</taxon>
        <taxon>Pezizomycotina</taxon>
        <taxon>Dothideomycetes</taxon>
        <taxon>Pleosporomycetidae</taxon>
        <taxon>Pleosporales</taxon>
        <taxon>Pleosporineae</taxon>
        <taxon>Cucurbitariaceae</taxon>
        <taxon>Cucurbitaria</taxon>
    </lineage>
</organism>
<dbReference type="Pfam" id="PF00583">
    <property type="entry name" value="Acetyltransf_1"/>
    <property type="match status" value="1"/>
</dbReference>
<dbReference type="Gene3D" id="3.40.630.30">
    <property type="match status" value="1"/>
</dbReference>
<dbReference type="Proteomes" id="UP000800039">
    <property type="component" value="Unassembled WGS sequence"/>
</dbReference>
<dbReference type="InterPro" id="IPR016181">
    <property type="entry name" value="Acyl_CoA_acyltransferase"/>
</dbReference>
<comment type="caution">
    <text evidence="2">The sequence shown here is derived from an EMBL/GenBank/DDBJ whole genome shotgun (WGS) entry which is preliminary data.</text>
</comment>
<dbReference type="InterPro" id="IPR052523">
    <property type="entry name" value="Trichothecene_AcTrans"/>
</dbReference>
<feature type="domain" description="N-acetyltransferase" evidence="1">
    <location>
        <begin position="1"/>
        <end position="216"/>
    </location>
</feature>
<dbReference type="PANTHER" id="PTHR42791">
    <property type="entry name" value="GNAT FAMILY ACETYLTRANSFERASE"/>
    <property type="match status" value="1"/>
</dbReference>
<gene>
    <name evidence="2" type="ORF">K460DRAFT_350681</name>
</gene>
<reference evidence="2" key="1">
    <citation type="submission" date="2020-01" db="EMBL/GenBank/DDBJ databases">
        <authorList>
            <consortium name="DOE Joint Genome Institute"/>
            <person name="Haridas S."/>
            <person name="Albert R."/>
            <person name="Binder M."/>
            <person name="Bloem J."/>
            <person name="Labutti K."/>
            <person name="Salamov A."/>
            <person name="Andreopoulos B."/>
            <person name="Baker S.E."/>
            <person name="Barry K."/>
            <person name="Bills G."/>
            <person name="Bluhm B.H."/>
            <person name="Cannon C."/>
            <person name="Castanera R."/>
            <person name="Culley D.E."/>
            <person name="Daum C."/>
            <person name="Ezra D."/>
            <person name="Gonzalez J.B."/>
            <person name="Henrissat B."/>
            <person name="Kuo A."/>
            <person name="Liang C."/>
            <person name="Lipzen A."/>
            <person name="Lutzoni F."/>
            <person name="Magnuson J."/>
            <person name="Mondo S."/>
            <person name="Nolan M."/>
            <person name="Ohm R."/>
            <person name="Pangilinan J."/>
            <person name="Park H.-J."/>
            <person name="Ramirez L."/>
            <person name="Alfaro M."/>
            <person name="Sun H."/>
            <person name="Tritt A."/>
            <person name="Yoshinaga Y."/>
            <person name="Zwiers L.-H."/>
            <person name="Turgeon B.G."/>
            <person name="Goodwin S.B."/>
            <person name="Spatafora J.W."/>
            <person name="Crous P.W."/>
            <person name="Grigoriev I.V."/>
        </authorList>
    </citation>
    <scope>NUCLEOTIDE SEQUENCE</scope>
    <source>
        <strain evidence="2">CBS 394.84</strain>
    </source>
</reference>
<dbReference type="EMBL" id="ML976614">
    <property type="protein sequence ID" value="KAF1850651.1"/>
    <property type="molecule type" value="Genomic_DNA"/>
</dbReference>
<dbReference type="SUPFAM" id="SSF55729">
    <property type="entry name" value="Acyl-CoA N-acyltransferases (Nat)"/>
    <property type="match status" value="1"/>
</dbReference>
<proteinExistence type="predicted"/>
<dbReference type="CDD" id="cd04301">
    <property type="entry name" value="NAT_SF"/>
    <property type="match status" value="1"/>
</dbReference>
<evidence type="ECO:0000313" key="2">
    <source>
        <dbReference type="EMBL" id="KAF1850651.1"/>
    </source>
</evidence>
<protein>
    <submittedName>
        <fullName evidence="2">Acyl-CoA N-acyltransferase</fullName>
    </submittedName>
</protein>
<evidence type="ECO:0000259" key="1">
    <source>
        <dbReference type="PROSITE" id="PS51186"/>
    </source>
</evidence>
<keyword evidence="3" id="KW-1185">Reference proteome</keyword>
<dbReference type="GO" id="GO:0016747">
    <property type="term" value="F:acyltransferase activity, transferring groups other than amino-acyl groups"/>
    <property type="evidence" value="ECO:0007669"/>
    <property type="project" value="InterPro"/>
</dbReference>
<evidence type="ECO:0000313" key="3">
    <source>
        <dbReference type="Proteomes" id="UP000800039"/>
    </source>
</evidence>
<dbReference type="PANTHER" id="PTHR42791:SF16">
    <property type="entry name" value="N-ACETYLTRANSFERASE DOMAIN-CONTAINING PROTEIN"/>
    <property type="match status" value="1"/>
</dbReference>
<dbReference type="RefSeq" id="XP_040793214.1">
    <property type="nucleotide sequence ID" value="XM_040931518.1"/>
</dbReference>
<dbReference type="AlphaFoldDB" id="A0A9P4GSG8"/>
<dbReference type="GeneID" id="63848770"/>
<name>A0A9P4GSG8_9PLEO</name>
<dbReference type="PROSITE" id="PS51186">
    <property type="entry name" value="GNAT"/>
    <property type="match status" value="1"/>
</dbReference>
<accession>A0A9P4GSG8</accession>
<dbReference type="OrthoDB" id="2115692at2759"/>
<sequence>MPIRLATPSDEPAIVSACTAAFFDEALFGRVIHPHRHEYPEDVEIFWHEQIRHSWREPNNKILVAITIEKGEEKVVGVAVWQRQGDDEGRKKVEAEWVDVGPDAFRPLPSTVNRAIDPNKRTILEDSYPYYSHHWSPSKNSIPRSRNWYLSLCCVHPSYEHRGLGRELVHWGLERAREEGVHASVLASHNNDPFYLRCGFDEIVADCTEGEENPLQGVEGGSLLFMWAKGQDKG</sequence>
<dbReference type="InterPro" id="IPR000182">
    <property type="entry name" value="GNAT_dom"/>
</dbReference>